<comment type="caution">
    <text evidence="2">The sequence shown here is derived from an EMBL/GenBank/DDBJ whole genome shotgun (WGS) entry which is preliminary data.</text>
</comment>
<dbReference type="AlphaFoldDB" id="A0A318TH85"/>
<organism evidence="2 3">
    <name type="scientific">Ureibacillus chungkukjangi</name>
    <dbReference type="NCBI Taxonomy" id="1202712"/>
    <lineage>
        <taxon>Bacteria</taxon>
        <taxon>Bacillati</taxon>
        <taxon>Bacillota</taxon>
        <taxon>Bacilli</taxon>
        <taxon>Bacillales</taxon>
        <taxon>Caryophanaceae</taxon>
        <taxon>Ureibacillus</taxon>
    </lineage>
</organism>
<dbReference type="GO" id="GO:0016757">
    <property type="term" value="F:glycosyltransferase activity"/>
    <property type="evidence" value="ECO:0007669"/>
    <property type="project" value="InterPro"/>
</dbReference>
<reference evidence="2 3" key="1">
    <citation type="submission" date="2018-06" db="EMBL/GenBank/DDBJ databases">
        <title>Genomic Encyclopedia of Archaeal and Bacterial Type Strains, Phase II (KMG-II): from individual species to whole genera.</title>
        <authorList>
            <person name="Goeker M."/>
        </authorList>
    </citation>
    <scope>NUCLEOTIDE SEQUENCE [LARGE SCALE GENOMIC DNA]</scope>
    <source>
        <strain evidence="2 3">KACC 16626</strain>
    </source>
</reference>
<keyword evidence="3" id="KW-1185">Reference proteome</keyword>
<protein>
    <submittedName>
        <fullName evidence="2">Glycosyltransferase involved in cell wall biosynthesis</fullName>
    </submittedName>
</protein>
<keyword evidence="2" id="KW-0808">Transferase</keyword>
<evidence type="ECO:0000313" key="3">
    <source>
        <dbReference type="Proteomes" id="UP000247416"/>
    </source>
</evidence>
<dbReference type="Proteomes" id="UP000247416">
    <property type="component" value="Unassembled WGS sequence"/>
</dbReference>
<name>A0A318TH85_9BACL</name>
<dbReference type="InterPro" id="IPR001296">
    <property type="entry name" value="Glyco_trans_1"/>
</dbReference>
<dbReference type="RefSeq" id="WP_107932891.1">
    <property type="nucleotide sequence ID" value="NZ_PYWJ01000004.1"/>
</dbReference>
<dbReference type="SUPFAM" id="SSF53756">
    <property type="entry name" value="UDP-Glycosyltransferase/glycogen phosphorylase"/>
    <property type="match status" value="1"/>
</dbReference>
<proteinExistence type="predicted"/>
<dbReference type="Gene3D" id="3.40.50.2000">
    <property type="entry name" value="Glycogen Phosphorylase B"/>
    <property type="match status" value="2"/>
</dbReference>
<dbReference type="PANTHER" id="PTHR45947:SF3">
    <property type="entry name" value="SULFOQUINOVOSYL TRANSFERASE SQD2"/>
    <property type="match status" value="1"/>
</dbReference>
<dbReference type="PANTHER" id="PTHR45947">
    <property type="entry name" value="SULFOQUINOVOSYL TRANSFERASE SQD2"/>
    <property type="match status" value="1"/>
</dbReference>
<evidence type="ECO:0000259" key="1">
    <source>
        <dbReference type="Pfam" id="PF00534"/>
    </source>
</evidence>
<gene>
    <name evidence="2" type="ORF">BJ095_1327</name>
</gene>
<accession>A0A318TH85</accession>
<evidence type="ECO:0000313" key="2">
    <source>
        <dbReference type="EMBL" id="PYF03257.1"/>
    </source>
</evidence>
<dbReference type="EMBL" id="QJTJ01000032">
    <property type="protein sequence ID" value="PYF03257.1"/>
    <property type="molecule type" value="Genomic_DNA"/>
</dbReference>
<feature type="domain" description="Glycosyl transferase family 1" evidence="1">
    <location>
        <begin position="175"/>
        <end position="340"/>
    </location>
</feature>
<sequence>MKVLHITSLDNRKSNGISVVVPEHVKNQSEIDEVAMLNCSNIQLQIPEDEINYKVFTNKDCPDGNLTKLPKPFNRPDIVIFHGVYYIYYCKVFKYLIKNSIPYVIVPHSSLTSFAQRKKRMKKLIGNYILFNKFIKNANAIQYLTIEEQRMSSTWKKGSFVCGNGMTLLSNSLKKVFPEKDDFHLVFVSRLDPYQKGLDILLEACNSISNLMREKNISLTIYGPDDCGGEKIVKDLVVNYQIDDLVTIAGPVYGAEKHKILTEADVFVLTSRFEGQPLAVMEALAIGLPVLLTPGTNIADDVVENNCGWKAELSVDSIAEKIIEAYNSRHLLTQLSTNAINYSKTTFSWDIIAQKTIGHYKELIEK</sequence>
<dbReference type="InterPro" id="IPR050194">
    <property type="entry name" value="Glycosyltransferase_grp1"/>
</dbReference>
<dbReference type="Pfam" id="PF00534">
    <property type="entry name" value="Glycos_transf_1"/>
    <property type="match status" value="1"/>
</dbReference>